<gene>
    <name evidence="1" type="ORF">SAMN05444392_10773</name>
</gene>
<dbReference type="EMBL" id="FQVL01000007">
    <property type="protein sequence ID" value="SHF07676.1"/>
    <property type="molecule type" value="Genomic_DNA"/>
</dbReference>
<dbReference type="Proteomes" id="UP000184476">
    <property type="component" value="Unassembled WGS sequence"/>
</dbReference>
<dbReference type="AlphaFoldDB" id="A0A1M4YQR9"/>
<evidence type="ECO:0008006" key="3">
    <source>
        <dbReference type="Google" id="ProtNLM"/>
    </source>
</evidence>
<proteinExistence type="predicted"/>
<accession>A0A1M4YQR9</accession>
<reference evidence="1 2" key="1">
    <citation type="submission" date="2016-11" db="EMBL/GenBank/DDBJ databases">
        <authorList>
            <person name="Jaros S."/>
            <person name="Januszkiewicz K."/>
            <person name="Wedrychowicz H."/>
        </authorList>
    </citation>
    <scope>NUCLEOTIDE SEQUENCE [LARGE SCALE GENOMIC DNA]</scope>
    <source>
        <strain evidence="1 2">DSM 44666</strain>
    </source>
</reference>
<sequence length="126" mass="14364">MLTYLSFVKVIDRRICRHTNHKLEESIENTIILEVNEESGLNVQVTGCVGIYTDLNHIIAYSDGEVRQQFSICFACMITGGELSVSSESTQLCFFTQNELAEVDIHPAQRIRIKDYFAQAEKAFIR</sequence>
<protein>
    <recommendedName>
        <fullName evidence="3">NUDIX domain-containing protein</fullName>
    </recommendedName>
</protein>
<keyword evidence="2" id="KW-1185">Reference proteome</keyword>
<dbReference type="InterPro" id="IPR015797">
    <property type="entry name" value="NUDIX_hydrolase-like_dom_sf"/>
</dbReference>
<evidence type="ECO:0000313" key="1">
    <source>
        <dbReference type="EMBL" id="SHF07676.1"/>
    </source>
</evidence>
<dbReference type="OrthoDB" id="9787476at2"/>
<name>A0A1M4YQR9_9BACL</name>
<evidence type="ECO:0000313" key="2">
    <source>
        <dbReference type="Proteomes" id="UP000184476"/>
    </source>
</evidence>
<dbReference type="SUPFAM" id="SSF55811">
    <property type="entry name" value="Nudix"/>
    <property type="match status" value="1"/>
</dbReference>
<organism evidence="1 2">
    <name type="scientific">Seinonella peptonophila</name>
    <dbReference type="NCBI Taxonomy" id="112248"/>
    <lineage>
        <taxon>Bacteria</taxon>
        <taxon>Bacillati</taxon>
        <taxon>Bacillota</taxon>
        <taxon>Bacilli</taxon>
        <taxon>Bacillales</taxon>
        <taxon>Thermoactinomycetaceae</taxon>
        <taxon>Seinonella</taxon>
    </lineage>
</organism>
<dbReference type="STRING" id="112248.SAMN05444392_10773"/>
<dbReference type="RefSeq" id="WP_073155083.1">
    <property type="nucleotide sequence ID" value="NZ_FQVL01000007.1"/>
</dbReference>
<dbReference type="Gene3D" id="3.90.79.10">
    <property type="entry name" value="Nucleoside Triphosphate Pyrophosphohydrolase"/>
    <property type="match status" value="1"/>
</dbReference>